<dbReference type="Pfam" id="PF03861">
    <property type="entry name" value="ANTAR"/>
    <property type="match status" value="1"/>
</dbReference>
<dbReference type="PIRSF" id="PIRSF036625">
    <property type="entry name" value="GAF_ANTAR"/>
    <property type="match status" value="1"/>
</dbReference>
<evidence type="ECO:0000256" key="4">
    <source>
        <dbReference type="ARBA" id="ARBA00023163"/>
    </source>
</evidence>
<evidence type="ECO:0000313" key="7">
    <source>
        <dbReference type="Proteomes" id="UP001500449"/>
    </source>
</evidence>
<keyword evidence="7" id="KW-1185">Reference proteome</keyword>
<evidence type="ECO:0000259" key="5">
    <source>
        <dbReference type="PROSITE" id="PS50921"/>
    </source>
</evidence>
<sequence length="241" mass="26157">MTPDTSDSTSASAFAAVARRLQAASGPHDTRELVTRIAVDTVHGCDHAAISLILRHGGIRTVAATDDIPGHVDVIQYEEHEGPCLNAISAHEIVRVDDLARETRWPNFSRRAIVETRIRSMLALRLFLKDDTLGALNLYSRKAAAFDDHSSAIGSVLAAHASIAMTTANEEEAAENLHHALRSSRQIGVAIGVLMNARQLTQDQAFAQLQHVSQRLNIKVRDLAEEVIRTGELPTPGSLDP</sequence>
<dbReference type="EMBL" id="BAAAQK010000034">
    <property type="protein sequence ID" value="GAA1881183.1"/>
    <property type="molecule type" value="Genomic_DNA"/>
</dbReference>
<protein>
    <submittedName>
        <fullName evidence="6">GAF and ANTAR domain-containing protein</fullName>
    </submittedName>
</protein>
<dbReference type="SUPFAM" id="SSF55781">
    <property type="entry name" value="GAF domain-like"/>
    <property type="match status" value="1"/>
</dbReference>
<keyword evidence="1" id="KW-0808">Transferase</keyword>
<keyword evidence="3" id="KW-0805">Transcription regulation</keyword>
<evidence type="ECO:0000256" key="3">
    <source>
        <dbReference type="ARBA" id="ARBA00023015"/>
    </source>
</evidence>
<evidence type="ECO:0000313" key="6">
    <source>
        <dbReference type="EMBL" id="GAA1881183.1"/>
    </source>
</evidence>
<dbReference type="PROSITE" id="PS50921">
    <property type="entry name" value="ANTAR"/>
    <property type="match status" value="1"/>
</dbReference>
<dbReference type="Gene3D" id="3.30.450.40">
    <property type="match status" value="1"/>
</dbReference>
<accession>A0ABN2NRU3</accession>
<dbReference type="InterPro" id="IPR036388">
    <property type="entry name" value="WH-like_DNA-bd_sf"/>
</dbReference>
<dbReference type="Gene3D" id="1.10.10.10">
    <property type="entry name" value="Winged helix-like DNA-binding domain superfamily/Winged helix DNA-binding domain"/>
    <property type="match status" value="1"/>
</dbReference>
<organism evidence="6 7">
    <name type="scientific">Pseudonocardia ailaonensis</name>
    <dbReference type="NCBI Taxonomy" id="367279"/>
    <lineage>
        <taxon>Bacteria</taxon>
        <taxon>Bacillati</taxon>
        <taxon>Actinomycetota</taxon>
        <taxon>Actinomycetes</taxon>
        <taxon>Pseudonocardiales</taxon>
        <taxon>Pseudonocardiaceae</taxon>
        <taxon>Pseudonocardia</taxon>
    </lineage>
</organism>
<dbReference type="SMART" id="SM01012">
    <property type="entry name" value="ANTAR"/>
    <property type="match status" value="1"/>
</dbReference>
<dbReference type="Pfam" id="PF13185">
    <property type="entry name" value="GAF_2"/>
    <property type="match status" value="1"/>
</dbReference>
<reference evidence="6 7" key="1">
    <citation type="journal article" date="2019" name="Int. J. Syst. Evol. Microbiol.">
        <title>The Global Catalogue of Microorganisms (GCM) 10K type strain sequencing project: providing services to taxonomists for standard genome sequencing and annotation.</title>
        <authorList>
            <consortium name="The Broad Institute Genomics Platform"/>
            <consortium name="The Broad Institute Genome Sequencing Center for Infectious Disease"/>
            <person name="Wu L."/>
            <person name="Ma J."/>
        </authorList>
    </citation>
    <scope>NUCLEOTIDE SEQUENCE [LARGE SCALE GENOMIC DNA]</scope>
    <source>
        <strain evidence="6 7">JCM 16009</strain>
    </source>
</reference>
<dbReference type="SUPFAM" id="SSF52172">
    <property type="entry name" value="CheY-like"/>
    <property type="match status" value="1"/>
</dbReference>
<proteinExistence type="predicted"/>
<dbReference type="InterPro" id="IPR029016">
    <property type="entry name" value="GAF-like_dom_sf"/>
</dbReference>
<dbReference type="Proteomes" id="UP001500449">
    <property type="component" value="Unassembled WGS sequence"/>
</dbReference>
<evidence type="ECO:0000256" key="2">
    <source>
        <dbReference type="ARBA" id="ARBA00022777"/>
    </source>
</evidence>
<dbReference type="InterPro" id="IPR003018">
    <property type="entry name" value="GAF"/>
</dbReference>
<feature type="domain" description="ANTAR" evidence="5">
    <location>
        <begin position="167"/>
        <end position="228"/>
    </location>
</feature>
<keyword evidence="2" id="KW-0418">Kinase</keyword>
<dbReference type="SMART" id="SM00065">
    <property type="entry name" value="GAF"/>
    <property type="match status" value="1"/>
</dbReference>
<name>A0ABN2NRU3_9PSEU</name>
<keyword evidence="4" id="KW-0804">Transcription</keyword>
<gene>
    <name evidence="6" type="ORF">GCM10009836_73080</name>
</gene>
<dbReference type="InterPro" id="IPR012074">
    <property type="entry name" value="GAF_ANTAR"/>
</dbReference>
<evidence type="ECO:0000256" key="1">
    <source>
        <dbReference type="ARBA" id="ARBA00022679"/>
    </source>
</evidence>
<dbReference type="InterPro" id="IPR005561">
    <property type="entry name" value="ANTAR"/>
</dbReference>
<dbReference type="InterPro" id="IPR011006">
    <property type="entry name" value="CheY-like_superfamily"/>
</dbReference>
<comment type="caution">
    <text evidence="6">The sequence shown here is derived from an EMBL/GenBank/DDBJ whole genome shotgun (WGS) entry which is preliminary data.</text>
</comment>